<dbReference type="Pfam" id="PF00395">
    <property type="entry name" value="SLH"/>
    <property type="match status" value="3"/>
</dbReference>
<proteinExistence type="predicted"/>
<evidence type="ECO:0000256" key="1">
    <source>
        <dbReference type="ARBA" id="ARBA00022729"/>
    </source>
</evidence>
<feature type="domain" description="SLH" evidence="4">
    <location>
        <begin position="556"/>
        <end position="618"/>
    </location>
</feature>
<dbReference type="Gene3D" id="2.60.40.1930">
    <property type="match status" value="1"/>
</dbReference>
<name>A0ABW6K1Q8_9BACI</name>
<evidence type="ECO:0000256" key="3">
    <source>
        <dbReference type="SAM" id="SignalP"/>
    </source>
</evidence>
<feature type="signal peptide" evidence="3">
    <location>
        <begin position="1"/>
        <end position="21"/>
    </location>
</feature>
<dbReference type="InterPro" id="IPR013783">
    <property type="entry name" value="Ig-like_fold"/>
</dbReference>
<dbReference type="InterPro" id="IPR051465">
    <property type="entry name" value="Cell_Envelope_Struct_Comp"/>
</dbReference>
<sequence>MKKIASIFICLLLLVSQVQLASASSDNSVSLEVAVDSNTYLAGSKVNISGKVLVNGQPGKGLNPTLVLKDPKGNNLFFGQWNDNEIAGDGSFATSYTLDSDALSGEYTVTVAASSQTATAKFTVLSGEAGSNAEVTVKTNKSYYTYNEAVTITGTVTNDGKAISGVDVTVLVSKDGNQLKVDQRNTNKKGEFQSFINLTPNDKDGTYVVKVKSLGKEADVSFTVGSAPPVVTDPSTPSPSEPEEKEEIIVVDEKDLAGDIADPNKSTVEIEIKGQSNDTTKLSAELNASTINKLVESNKSLKVSTKELSMLLSPELLKGLSVKDTVKVSVASKTINEKDLPVTVVGQKFLSDLFDLTITLGKDKKVSTFSAPVQVFIKVDKNKINNPKKTSAYYLNEKAKEWEYSGGKLVNNEWIFQTSHFSKYTIVENSKTFTDVKAQNWAKEYIETLAARTIIKGKTTDTFGPNDQITRAQFAVLIARALQLPQKAYQGNFKDVPASLEWSVKEIEAANAAGIVEGSNGKFNPNDQITREQMATIIVRAIEYENKELLKGLNGKKTFADASTIASYAKEAVGIAAELEIVNGITKNSKSVFAPKENATRAEASKMLYKLLETLDKM</sequence>
<dbReference type="InterPro" id="IPR001119">
    <property type="entry name" value="SLH_dom"/>
</dbReference>
<keyword evidence="1 3" id="KW-0732">Signal</keyword>
<organism evidence="5 6">
    <name type="scientific">Cytobacillus mangrovibacter</name>
    <dbReference type="NCBI Taxonomy" id="3299024"/>
    <lineage>
        <taxon>Bacteria</taxon>
        <taxon>Bacillati</taxon>
        <taxon>Bacillota</taxon>
        <taxon>Bacilli</taxon>
        <taxon>Bacillales</taxon>
        <taxon>Bacillaceae</taxon>
        <taxon>Cytobacillus</taxon>
    </lineage>
</organism>
<feature type="region of interest" description="Disordered" evidence="2">
    <location>
        <begin position="225"/>
        <end position="244"/>
    </location>
</feature>
<comment type="caution">
    <text evidence="5">The sequence shown here is derived from an EMBL/GenBank/DDBJ whole genome shotgun (WGS) entry which is preliminary data.</text>
</comment>
<protein>
    <submittedName>
        <fullName evidence="5">S-layer homology domain-containing protein</fullName>
    </submittedName>
</protein>
<feature type="domain" description="SLH" evidence="4">
    <location>
        <begin position="429"/>
        <end position="492"/>
    </location>
</feature>
<evidence type="ECO:0000256" key="2">
    <source>
        <dbReference type="SAM" id="MobiDB-lite"/>
    </source>
</evidence>
<dbReference type="PANTHER" id="PTHR43308:SF5">
    <property type="entry name" value="S-LAYER PROTEIN _ PEPTIDOGLYCAN ENDO-BETA-N-ACETYLGLUCOSAMINIDASE"/>
    <property type="match status" value="1"/>
</dbReference>
<gene>
    <name evidence="5" type="ORF">ACFYKT_17345</name>
</gene>
<evidence type="ECO:0000313" key="6">
    <source>
        <dbReference type="Proteomes" id="UP001601058"/>
    </source>
</evidence>
<evidence type="ECO:0000259" key="4">
    <source>
        <dbReference type="PROSITE" id="PS51272"/>
    </source>
</evidence>
<evidence type="ECO:0000313" key="5">
    <source>
        <dbReference type="EMBL" id="MFE8698111.1"/>
    </source>
</evidence>
<dbReference type="RefSeq" id="WP_389222185.1">
    <property type="nucleotide sequence ID" value="NZ_JBIACJ010000010.1"/>
</dbReference>
<dbReference type="PANTHER" id="PTHR43308">
    <property type="entry name" value="OUTER MEMBRANE PROTEIN ALPHA-RELATED"/>
    <property type="match status" value="1"/>
</dbReference>
<keyword evidence="6" id="KW-1185">Reference proteome</keyword>
<reference evidence="5 6" key="1">
    <citation type="submission" date="2024-08" db="EMBL/GenBank/DDBJ databases">
        <title>Two novel Cytobacillus novel species.</title>
        <authorList>
            <person name="Liu G."/>
        </authorList>
    </citation>
    <scope>NUCLEOTIDE SEQUENCE [LARGE SCALE GENOMIC DNA]</scope>
    <source>
        <strain evidence="5 6">FJAT-53684</strain>
    </source>
</reference>
<dbReference type="Proteomes" id="UP001601058">
    <property type="component" value="Unassembled WGS sequence"/>
</dbReference>
<dbReference type="EMBL" id="JBIACJ010000010">
    <property type="protein sequence ID" value="MFE8698111.1"/>
    <property type="molecule type" value="Genomic_DNA"/>
</dbReference>
<feature type="chain" id="PRO_5046009119" evidence="3">
    <location>
        <begin position="22"/>
        <end position="618"/>
    </location>
</feature>
<dbReference type="PROSITE" id="PS51272">
    <property type="entry name" value="SLH"/>
    <property type="match status" value="3"/>
</dbReference>
<dbReference type="Gene3D" id="2.60.40.10">
    <property type="entry name" value="Immunoglobulins"/>
    <property type="match status" value="1"/>
</dbReference>
<feature type="domain" description="SLH" evidence="4">
    <location>
        <begin position="493"/>
        <end position="552"/>
    </location>
</feature>
<accession>A0ABW6K1Q8</accession>